<protein>
    <submittedName>
        <fullName evidence="1">Uncharacterized protein</fullName>
    </submittedName>
</protein>
<reference evidence="1 2" key="1">
    <citation type="submission" date="2017-06" db="EMBL/GenBank/DDBJ databases">
        <authorList>
            <person name="Barekzi N."/>
            <person name="Denby H.W."/>
            <person name="Murphy J.L."/>
            <person name="Richards S."/>
            <person name="Womack F.R."/>
            <person name="Stoner T.H."/>
            <person name="Garlena R.A."/>
            <person name="Russell D.A."/>
            <person name="Pope W.H."/>
            <person name="Jacobs-Sera D."/>
            <person name="Hatfull G.F."/>
        </authorList>
    </citation>
    <scope>NUCLEOTIDE SEQUENCE [LARGE SCALE GENOMIC DNA]</scope>
</reference>
<proteinExistence type="predicted"/>
<dbReference type="EMBL" id="MF324908">
    <property type="protein sequence ID" value="ASR85083.1"/>
    <property type="molecule type" value="Genomic_DNA"/>
</dbReference>
<sequence>MSFSENIGRTFESAEALLRARITALDSEIAWRKDVLADRERGIAADRADINAMVSERASLARAVRKL</sequence>
<name>A0A222ZK07_9CAUD</name>
<keyword evidence="2" id="KW-1185">Reference proteome</keyword>
<evidence type="ECO:0000313" key="2">
    <source>
        <dbReference type="Proteomes" id="UP000224528"/>
    </source>
</evidence>
<organism evidence="1 2">
    <name type="scientific">Mycobacterium phage Unicorn</name>
    <dbReference type="NCBI Taxonomy" id="2015825"/>
    <lineage>
        <taxon>Viruses</taxon>
        <taxon>Duplodnaviria</taxon>
        <taxon>Heunggongvirae</taxon>
        <taxon>Uroviricota</taxon>
        <taxon>Caudoviricetes</taxon>
        <taxon>Weiservirinae</taxon>
        <taxon>Unicornvirus</taxon>
        <taxon>Unicornvirus unicorn</taxon>
    </lineage>
</organism>
<dbReference type="RefSeq" id="YP_009951253.1">
    <property type="nucleotide sequence ID" value="NC_051599.1"/>
</dbReference>
<evidence type="ECO:0000313" key="1">
    <source>
        <dbReference type="EMBL" id="ASR85083.1"/>
    </source>
</evidence>
<accession>A0A222ZK07</accession>
<gene>
    <name evidence="1" type="primary">75</name>
    <name evidence="1" type="ORF">SEA_UNICORN_75</name>
</gene>
<dbReference type="Proteomes" id="UP000224528">
    <property type="component" value="Segment"/>
</dbReference>
<dbReference type="KEGG" id="vg:60322683"/>
<dbReference type="GeneID" id="60322683"/>